<proteinExistence type="predicted"/>
<gene>
    <name evidence="1" type="ORF">N7505_006254</name>
</gene>
<protein>
    <submittedName>
        <fullName evidence="1">Uncharacterized protein</fullName>
    </submittedName>
</protein>
<evidence type="ECO:0000313" key="2">
    <source>
        <dbReference type="Proteomes" id="UP001220256"/>
    </source>
</evidence>
<dbReference type="Proteomes" id="UP001220256">
    <property type="component" value="Unassembled WGS sequence"/>
</dbReference>
<keyword evidence="2" id="KW-1185">Reference proteome</keyword>
<sequence>MFQQGLPTRKIVTGVRQDEGSCIVPRDIYNLRRKVHLEFLAGRTPLQALLMELPKDGDWIFRYEVDNMNHITTLFCIHKTSIAMLKTNP</sequence>
<accession>A0ABQ8WL10</accession>
<comment type="caution">
    <text evidence="1">The sequence shown here is derived from an EMBL/GenBank/DDBJ whole genome shotgun (WGS) entry which is preliminary data.</text>
</comment>
<reference evidence="1 2" key="1">
    <citation type="journal article" date="2023" name="IMA Fungus">
        <title>Comparative genomic study of the Penicillium genus elucidates a diverse pangenome and 15 lateral gene transfer events.</title>
        <authorList>
            <person name="Petersen C."/>
            <person name="Sorensen T."/>
            <person name="Nielsen M.R."/>
            <person name="Sondergaard T.E."/>
            <person name="Sorensen J.L."/>
            <person name="Fitzpatrick D.A."/>
            <person name="Frisvad J.C."/>
            <person name="Nielsen K.L."/>
        </authorList>
    </citation>
    <scope>NUCLEOTIDE SEQUENCE [LARGE SCALE GENOMIC DNA]</scope>
    <source>
        <strain evidence="1 2">IBT 3361</strain>
    </source>
</reference>
<organism evidence="1 2">
    <name type="scientific">Penicillium chrysogenum</name>
    <name type="common">Penicillium notatum</name>
    <dbReference type="NCBI Taxonomy" id="5076"/>
    <lineage>
        <taxon>Eukaryota</taxon>
        <taxon>Fungi</taxon>
        <taxon>Dikarya</taxon>
        <taxon>Ascomycota</taxon>
        <taxon>Pezizomycotina</taxon>
        <taxon>Eurotiomycetes</taxon>
        <taxon>Eurotiomycetidae</taxon>
        <taxon>Eurotiales</taxon>
        <taxon>Aspergillaceae</taxon>
        <taxon>Penicillium</taxon>
        <taxon>Penicillium chrysogenum species complex</taxon>
    </lineage>
</organism>
<evidence type="ECO:0000313" key="1">
    <source>
        <dbReference type="EMBL" id="KAJ5270496.1"/>
    </source>
</evidence>
<dbReference type="EMBL" id="JAPVEB010000003">
    <property type="protein sequence ID" value="KAJ5270496.1"/>
    <property type="molecule type" value="Genomic_DNA"/>
</dbReference>
<name>A0ABQ8WL10_PENCH</name>